<evidence type="ECO:0000256" key="8">
    <source>
        <dbReference type="ARBA" id="ARBA00058118"/>
    </source>
</evidence>
<dbReference type="InterPro" id="IPR053790">
    <property type="entry name" value="P5CR-like_CS"/>
</dbReference>
<evidence type="ECO:0000256" key="2">
    <source>
        <dbReference type="ARBA" id="ARBA00005525"/>
    </source>
</evidence>
<dbReference type="InterPro" id="IPR008927">
    <property type="entry name" value="6-PGluconate_DH-like_C_sf"/>
</dbReference>
<evidence type="ECO:0000256" key="6">
    <source>
        <dbReference type="ARBA" id="ARBA00022857"/>
    </source>
</evidence>
<dbReference type="NCBIfam" id="TIGR00112">
    <property type="entry name" value="proC"/>
    <property type="match status" value="1"/>
</dbReference>
<evidence type="ECO:0000256" key="5">
    <source>
        <dbReference type="ARBA" id="ARBA00022650"/>
    </source>
</evidence>
<dbReference type="InterPro" id="IPR028939">
    <property type="entry name" value="P5C_Rdtase_cat_N"/>
</dbReference>
<dbReference type="OrthoDB" id="9805754at2"/>
<dbReference type="Gene3D" id="3.40.50.720">
    <property type="entry name" value="NAD(P)-binding Rossmann-like Domain"/>
    <property type="match status" value="1"/>
</dbReference>
<evidence type="ECO:0000256" key="10">
    <source>
        <dbReference type="NCBIfam" id="TIGR00112"/>
    </source>
</evidence>
<organism evidence="15 16">
    <name type="scientific">Vagococcus bubulae</name>
    <dbReference type="NCBI Taxonomy" id="1977868"/>
    <lineage>
        <taxon>Bacteria</taxon>
        <taxon>Bacillati</taxon>
        <taxon>Bacillota</taxon>
        <taxon>Bacilli</taxon>
        <taxon>Lactobacillales</taxon>
        <taxon>Enterococcaceae</taxon>
        <taxon>Vagococcus</taxon>
    </lineage>
</organism>
<comment type="pathway">
    <text evidence="9 12">Amino-acid biosynthesis; L-proline biosynthesis; L-proline from L-glutamate 5-semialdehyde: step 1/1.</text>
</comment>
<dbReference type="Pfam" id="PF14748">
    <property type="entry name" value="P5CR_dimer"/>
    <property type="match status" value="1"/>
</dbReference>
<dbReference type="PROSITE" id="PS00521">
    <property type="entry name" value="P5CR"/>
    <property type="match status" value="1"/>
</dbReference>
<dbReference type="InterPro" id="IPR029036">
    <property type="entry name" value="P5CR_dimer"/>
</dbReference>
<feature type="binding site" evidence="11">
    <location>
        <begin position="70"/>
        <end position="73"/>
    </location>
    <ligand>
        <name>NADP(+)</name>
        <dbReference type="ChEBI" id="CHEBI:58349"/>
    </ligand>
</feature>
<dbReference type="GO" id="GO:0005737">
    <property type="term" value="C:cytoplasm"/>
    <property type="evidence" value="ECO:0007669"/>
    <property type="project" value="UniProtKB-SubCell"/>
</dbReference>
<keyword evidence="6 9" id="KW-0521">NADP</keyword>
<protein>
    <recommendedName>
        <fullName evidence="9 10">Pyrroline-5-carboxylate reductase</fullName>
        <shortName evidence="9">P5C reductase</shortName>
        <shortName evidence="9">P5CR</shortName>
        <ecNumber evidence="9 10">1.5.1.2</ecNumber>
    </recommendedName>
    <alternativeName>
        <fullName evidence="9">PCA reductase</fullName>
    </alternativeName>
</protein>
<dbReference type="RefSeq" id="WP_125956914.1">
    <property type="nucleotide sequence ID" value="NZ_JAQEJV010000007.1"/>
</dbReference>
<name>A0A429ZN08_9ENTE</name>
<dbReference type="InterPro" id="IPR000304">
    <property type="entry name" value="Pyrroline-COOH_reductase"/>
</dbReference>
<evidence type="ECO:0000313" key="16">
    <source>
        <dbReference type="Proteomes" id="UP000288490"/>
    </source>
</evidence>
<dbReference type="AlphaFoldDB" id="A0A429ZN08"/>
<dbReference type="PANTHER" id="PTHR11645:SF0">
    <property type="entry name" value="PYRROLINE-5-CARBOXYLATE REDUCTASE 3"/>
    <property type="match status" value="1"/>
</dbReference>
<keyword evidence="4 9" id="KW-0028">Amino-acid biosynthesis</keyword>
<comment type="similarity">
    <text evidence="2 9 12">Belongs to the pyrroline-5-carboxylate reductase family.</text>
</comment>
<gene>
    <name evidence="9" type="primary">proC</name>
    <name evidence="15" type="ORF">CBF36_04245</name>
</gene>
<evidence type="ECO:0000313" key="15">
    <source>
        <dbReference type="EMBL" id="RST95087.1"/>
    </source>
</evidence>
<dbReference type="FunFam" id="3.40.50.720:FF:000190">
    <property type="entry name" value="Pyrroline-5-carboxylate reductase"/>
    <property type="match status" value="1"/>
</dbReference>
<proteinExistence type="inferred from homology"/>
<evidence type="ECO:0000256" key="12">
    <source>
        <dbReference type="RuleBase" id="RU003903"/>
    </source>
</evidence>
<dbReference type="GO" id="GO:0055129">
    <property type="term" value="P:L-proline biosynthetic process"/>
    <property type="evidence" value="ECO:0007669"/>
    <property type="project" value="UniProtKB-UniRule"/>
</dbReference>
<comment type="function">
    <text evidence="8 9">Catalyzes the reduction of 1-pyrroline-5-carboxylate (PCA) to L-proline.</text>
</comment>
<evidence type="ECO:0000256" key="11">
    <source>
        <dbReference type="PIRSR" id="PIRSR000193-1"/>
    </source>
</evidence>
<dbReference type="PIRSF" id="PIRSF000193">
    <property type="entry name" value="Pyrrol-5-carb_rd"/>
    <property type="match status" value="1"/>
</dbReference>
<evidence type="ECO:0000256" key="9">
    <source>
        <dbReference type="HAMAP-Rule" id="MF_01925"/>
    </source>
</evidence>
<evidence type="ECO:0000259" key="13">
    <source>
        <dbReference type="Pfam" id="PF03807"/>
    </source>
</evidence>
<keyword evidence="7 9" id="KW-0560">Oxidoreductase</keyword>
<feature type="domain" description="Pyrroline-5-carboxylate reductase dimerisation" evidence="14">
    <location>
        <begin position="162"/>
        <end position="264"/>
    </location>
</feature>
<dbReference type="SUPFAM" id="SSF48179">
    <property type="entry name" value="6-phosphogluconate dehydrogenase C-terminal domain-like"/>
    <property type="match status" value="1"/>
</dbReference>
<keyword evidence="16" id="KW-1185">Reference proteome</keyword>
<keyword evidence="5 9" id="KW-0641">Proline biosynthesis</keyword>
<dbReference type="Pfam" id="PF03807">
    <property type="entry name" value="F420_oxidored"/>
    <property type="match status" value="1"/>
</dbReference>
<sequence length="267" mass="28556">MTKTIGFYGTGNMGRAMIQGLIQSKLYEAKDILIYDVYQPIVEKLVKELGVTPADGPENLAEKSDTIIFAVKPYVLPNLLKELSQNLTTSQVLISVAAGVNISTIEQALTSQHKVVRVMPNTPALVGEGMSALACNANVSESEEKEVLEIFNSFGKAQLVSENLIDAVVGVSGSAPAYVYMFIEALADGAVLEGMPRQQAYEFAAQTVLGSAKMVLETKKHPGELKDMVTSPGGTTIEAVKVLEDQGFRSAVINAVQAASKCNKRLS</sequence>
<evidence type="ECO:0000256" key="4">
    <source>
        <dbReference type="ARBA" id="ARBA00022605"/>
    </source>
</evidence>
<evidence type="ECO:0000256" key="3">
    <source>
        <dbReference type="ARBA" id="ARBA00022490"/>
    </source>
</evidence>
<keyword evidence="3 9" id="KW-0963">Cytoplasm</keyword>
<comment type="catalytic activity">
    <reaction evidence="9">
        <text>L-proline + NAD(+) = (S)-1-pyrroline-5-carboxylate + NADH + 2 H(+)</text>
        <dbReference type="Rhea" id="RHEA:14105"/>
        <dbReference type="ChEBI" id="CHEBI:15378"/>
        <dbReference type="ChEBI" id="CHEBI:17388"/>
        <dbReference type="ChEBI" id="CHEBI:57540"/>
        <dbReference type="ChEBI" id="CHEBI:57945"/>
        <dbReference type="ChEBI" id="CHEBI:60039"/>
        <dbReference type="EC" id="1.5.1.2"/>
    </reaction>
</comment>
<evidence type="ECO:0000256" key="7">
    <source>
        <dbReference type="ARBA" id="ARBA00023002"/>
    </source>
</evidence>
<feature type="domain" description="Pyrroline-5-carboxylate reductase catalytic N-terminal" evidence="13">
    <location>
        <begin position="4"/>
        <end position="99"/>
    </location>
</feature>
<dbReference type="Proteomes" id="UP000288490">
    <property type="component" value="Unassembled WGS sequence"/>
</dbReference>
<comment type="subcellular location">
    <subcellularLocation>
        <location evidence="1 9">Cytoplasm</location>
    </subcellularLocation>
</comment>
<dbReference type="InterPro" id="IPR036291">
    <property type="entry name" value="NAD(P)-bd_dom_sf"/>
</dbReference>
<evidence type="ECO:0000259" key="14">
    <source>
        <dbReference type="Pfam" id="PF14748"/>
    </source>
</evidence>
<reference evidence="15 16" key="1">
    <citation type="submission" date="2017-05" db="EMBL/GenBank/DDBJ databases">
        <title>Vagococcus spp. assemblies.</title>
        <authorList>
            <person name="Gulvik C.A."/>
        </authorList>
    </citation>
    <scope>NUCLEOTIDE SEQUENCE [LARGE SCALE GENOMIC DNA]</scope>
    <source>
        <strain evidence="15 16">SS1994</strain>
    </source>
</reference>
<dbReference type="FunFam" id="1.10.3730.10:FF:000001">
    <property type="entry name" value="Pyrroline-5-carboxylate reductase"/>
    <property type="match status" value="1"/>
</dbReference>
<accession>A0A429ZN08</accession>
<dbReference type="SUPFAM" id="SSF51735">
    <property type="entry name" value="NAD(P)-binding Rossmann-fold domains"/>
    <property type="match status" value="1"/>
</dbReference>
<dbReference type="EC" id="1.5.1.2" evidence="9 10"/>
<comment type="caution">
    <text evidence="15">The sequence shown here is derived from an EMBL/GenBank/DDBJ whole genome shotgun (WGS) entry which is preliminary data.</text>
</comment>
<dbReference type="PANTHER" id="PTHR11645">
    <property type="entry name" value="PYRROLINE-5-CARBOXYLATE REDUCTASE"/>
    <property type="match status" value="1"/>
</dbReference>
<evidence type="ECO:0000256" key="1">
    <source>
        <dbReference type="ARBA" id="ARBA00004496"/>
    </source>
</evidence>
<dbReference type="GO" id="GO:0004735">
    <property type="term" value="F:pyrroline-5-carboxylate reductase activity"/>
    <property type="evidence" value="ECO:0007669"/>
    <property type="project" value="UniProtKB-UniRule"/>
</dbReference>
<dbReference type="Gene3D" id="1.10.3730.10">
    <property type="entry name" value="ProC C-terminal domain-like"/>
    <property type="match status" value="1"/>
</dbReference>
<dbReference type="HAMAP" id="MF_01925">
    <property type="entry name" value="P5C_reductase"/>
    <property type="match status" value="1"/>
</dbReference>
<comment type="catalytic activity">
    <reaction evidence="9 12">
        <text>L-proline + NADP(+) = (S)-1-pyrroline-5-carboxylate + NADPH + 2 H(+)</text>
        <dbReference type="Rhea" id="RHEA:14109"/>
        <dbReference type="ChEBI" id="CHEBI:15378"/>
        <dbReference type="ChEBI" id="CHEBI:17388"/>
        <dbReference type="ChEBI" id="CHEBI:57783"/>
        <dbReference type="ChEBI" id="CHEBI:58349"/>
        <dbReference type="ChEBI" id="CHEBI:60039"/>
        <dbReference type="EC" id="1.5.1.2"/>
    </reaction>
</comment>
<dbReference type="EMBL" id="NGJT01000005">
    <property type="protein sequence ID" value="RST95087.1"/>
    <property type="molecule type" value="Genomic_DNA"/>
</dbReference>
<dbReference type="UniPathway" id="UPA00098">
    <property type="reaction ID" value="UER00361"/>
</dbReference>